<evidence type="ECO:0000313" key="10">
    <source>
        <dbReference type="Proteomes" id="UP000275395"/>
    </source>
</evidence>
<dbReference type="Pfam" id="PF09142">
    <property type="entry name" value="TruB_C"/>
    <property type="match status" value="1"/>
</dbReference>
<dbReference type="InterPro" id="IPR036974">
    <property type="entry name" value="PUA_sf"/>
</dbReference>
<evidence type="ECO:0000313" key="9">
    <source>
        <dbReference type="EMBL" id="RLP70363.1"/>
    </source>
</evidence>
<protein>
    <recommendedName>
        <fullName evidence="5">tRNA pseudouridine synthase B</fullName>
        <ecNumber evidence="5">5.4.99.25</ecNumber>
    </recommendedName>
    <alternativeName>
        <fullName evidence="5">tRNA pseudouridine(55) synthase</fullName>
        <shortName evidence="5">Psi55 synthase</shortName>
    </alternativeName>
    <alternativeName>
        <fullName evidence="5">tRNA pseudouridylate synthase</fullName>
    </alternativeName>
    <alternativeName>
        <fullName evidence="5">tRNA-uridine isomerase</fullName>
    </alternativeName>
</protein>
<dbReference type="InterPro" id="IPR020103">
    <property type="entry name" value="PsdUridine_synth_cat_dom_sf"/>
</dbReference>
<dbReference type="PANTHER" id="PTHR13767:SF2">
    <property type="entry name" value="PSEUDOURIDYLATE SYNTHASE TRUB1"/>
    <property type="match status" value="1"/>
</dbReference>
<dbReference type="EC" id="5.4.99.25" evidence="5"/>
<keyword evidence="4 5" id="KW-0413">Isomerase</keyword>
<accession>A0A3L6ZQZ2</accession>
<evidence type="ECO:0000256" key="3">
    <source>
        <dbReference type="ARBA" id="ARBA00022694"/>
    </source>
</evidence>
<dbReference type="AlphaFoldDB" id="A0A3L6ZQZ2"/>
<dbReference type="Proteomes" id="UP000275395">
    <property type="component" value="Unassembled WGS sequence"/>
</dbReference>
<evidence type="ECO:0000259" key="7">
    <source>
        <dbReference type="Pfam" id="PF09142"/>
    </source>
</evidence>
<dbReference type="InterPro" id="IPR002501">
    <property type="entry name" value="PsdUridine_synth_N"/>
</dbReference>
<feature type="domain" description="tRNA pseudouridine synthase II TruB subfamily 2 C-terminal" evidence="7">
    <location>
        <begin position="246"/>
        <end position="300"/>
    </location>
</feature>
<feature type="domain" description="tRNA pseudouridylate synthase B C-terminal" evidence="8">
    <location>
        <begin position="190"/>
        <end position="228"/>
    </location>
</feature>
<dbReference type="Gene3D" id="3.30.2350.10">
    <property type="entry name" value="Pseudouridine synthase"/>
    <property type="match status" value="1"/>
</dbReference>
<name>A0A3L6ZQZ2_9MICO</name>
<dbReference type="HAMAP" id="MF_01080">
    <property type="entry name" value="TruB_bact"/>
    <property type="match status" value="1"/>
</dbReference>
<sequence length="314" mass="32711">MARSSRKEPLVQSGILLVDKPQGLTSHDVVSRVRRVAGTRKVGHAGTLDPMATGLLVVGVNSSTRLLTYLVGADKRYEATILLGRSTASDDADGETVAVADAAQLASVTDVAIDEAVAALTGDIEQVPNAVSAIKVDGRRAYDRARAGEDVQLSARPVRVDRFEVLERRRLADTIELDVVVDCGSGTYIRALARDLGSALGVGGHLTRLRRTRVGGFDVADAAGVDELVVPDGLLTPAAVAETVVARWDVDEPTATALAQGKKLPSSLPDGLRAAIAPGERLIGVVRVAGGVVRSVTNFPSDEVRAPSTDGAAS</sequence>
<comment type="similarity">
    <text evidence="2 5">Belongs to the pseudouridine synthase TruB family. Type 1 subfamily.</text>
</comment>
<comment type="catalytic activity">
    <reaction evidence="1 5">
        <text>uridine(55) in tRNA = pseudouridine(55) in tRNA</text>
        <dbReference type="Rhea" id="RHEA:42532"/>
        <dbReference type="Rhea" id="RHEA-COMP:10101"/>
        <dbReference type="Rhea" id="RHEA-COMP:10102"/>
        <dbReference type="ChEBI" id="CHEBI:65314"/>
        <dbReference type="ChEBI" id="CHEBI:65315"/>
        <dbReference type="EC" id="5.4.99.25"/>
    </reaction>
</comment>
<evidence type="ECO:0000259" key="6">
    <source>
        <dbReference type="Pfam" id="PF01509"/>
    </source>
</evidence>
<dbReference type="RefSeq" id="WP_087137519.1">
    <property type="nucleotide sequence ID" value="NZ_JBQDRQ010000158.1"/>
</dbReference>
<dbReference type="Pfam" id="PF01509">
    <property type="entry name" value="TruB_N"/>
    <property type="match status" value="1"/>
</dbReference>
<dbReference type="GO" id="GO:0031119">
    <property type="term" value="P:tRNA pseudouridine synthesis"/>
    <property type="evidence" value="ECO:0007669"/>
    <property type="project" value="UniProtKB-UniRule"/>
</dbReference>
<reference evidence="9 10" key="1">
    <citation type="submission" date="2018-10" db="EMBL/GenBank/DDBJ databases">
        <authorList>
            <person name="Li J."/>
        </authorList>
    </citation>
    <scope>NUCLEOTIDE SEQUENCE [LARGE SCALE GENOMIC DNA]</scope>
    <source>
        <strain evidence="9 10">JCM 30549</strain>
    </source>
</reference>
<keyword evidence="3 5" id="KW-0819">tRNA processing</keyword>
<evidence type="ECO:0000256" key="4">
    <source>
        <dbReference type="ARBA" id="ARBA00023235"/>
    </source>
</evidence>
<dbReference type="InterPro" id="IPR032819">
    <property type="entry name" value="TruB_C"/>
</dbReference>
<dbReference type="SUPFAM" id="SSF55120">
    <property type="entry name" value="Pseudouridine synthase"/>
    <property type="match status" value="1"/>
</dbReference>
<evidence type="ECO:0000256" key="2">
    <source>
        <dbReference type="ARBA" id="ARBA00005642"/>
    </source>
</evidence>
<evidence type="ECO:0000259" key="8">
    <source>
        <dbReference type="Pfam" id="PF16198"/>
    </source>
</evidence>
<evidence type="ECO:0000256" key="1">
    <source>
        <dbReference type="ARBA" id="ARBA00000385"/>
    </source>
</evidence>
<comment type="caution">
    <text evidence="9">The sequence shown here is derived from an EMBL/GenBank/DDBJ whole genome shotgun (WGS) entry which is preliminary data.</text>
</comment>
<organism evidence="9 10">
    <name type="scientific">Mycetocola reblochoni</name>
    <dbReference type="NCBI Taxonomy" id="331618"/>
    <lineage>
        <taxon>Bacteria</taxon>
        <taxon>Bacillati</taxon>
        <taxon>Actinomycetota</taxon>
        <taxon>Actinomycetes</taxon>
        <taxon>Micrococcales</taxon>
        <taxon>Microbacteriaceae</taxon>
        <taxon>Mycetocola</taxon>
    </lineage>
</organism>
<dbReference type="InterPro" id="IPR014780">
    <property type="entry name" value="tRNA_psdUridine_synth_TruB"/>
</dbReference>
<dbReference type="NCBIfam" id="TIGR00431">
    <property type="entry name" value="TruB"/>
    <property type="match status" value="1"/>
</dbReference>
<dbReference type="CDD" id="cd02573">
    <property type="entry name" value="PseudoU_synth_EcTruB"/>
    <property type="match status" value="1"/>
</dbReference>
<dbReference type="PANTHER" id="PTHR13767">
    <property type="entry name" value="TRNA-PSEUDOURIDINE SYNTHASE"/>
    <property type="match status" value="1"/>
</dbReference>
<feature type="active site" description="Nucleophile" evidence="5">
    <location>
        <position position="49"/>
    </location>
</feature>
<proteinExistence type="inferred from homology"/>
<dbReference type="GO" id="GO:1990481">
    <property type="term" value="P:mRNA pseudouridine synthesis"/>
    <property type="evidence" value="ECO:0007669"/>
    <property type="project" value="TreeGrafter"/>
</dbReference>
<feature type="domain" description="Pseudouridine synthase II N-terminal" evidence="6">
    <location>
        <begin position="34"/>
        <end position="189"/>
    </location>
</feature>
<dbReference type="GO" id="GO:0003723">
    <property type="term" value="F:RNA binding"/>
    <property type="evidence" value="ECO:0007669"/>
    <property type="project" value="InterPro"/>
</dbReference>
<dbReference type="EMBL" id="RCUW01000002">
    <property type="protein sequence ID" value="RLP70363.1"/>
    <property type="molecule type" value="Genomic_DNA"/>
</dbReference>
<comment type="function">
    <text evidence="5">Responsible for synthesis of pseudouridine from uracil-55 in the psi GC loop of transfer RNAs.</text>
</comment>
<dbReference type="InterPro" id="IPR015225">
    <property type="entry name" value="tRNA_psdUridine_synth_fam2_C"/>
</dbReference>
<dbReference type="Gene3D" id="2.30.130.10">
    <property type="entry name" value="PUA domain"/>
    <property type="match status" value="1"/>
</dbReference>
<evidence type="ECO:0000256" key="5">
    <source>
        <dbReference type="HAMAP-Rule" id="MF_01080"/>
    </source>
</evidence>
<gene>
    <name evidence="5 9" type="primary">truB</name>
    <name evidence="9" type="ORF">D9V30_02315</name>
</gene>
<dbReference type="Pfam" id="PF16198">
    <property type="entry name" value="TruB_C_2"/>
    <property type="match status" value="1"/>
</dbReference>
<dbReference type="GO" id="GO:0160148">
    <property type="term" value="F:tRNA pseudouridine(55) synthase activity"/>
    <property type="evidence" value="ECO:0007669"/>
    <property type="project" value="UniProtKB-EC"/>
</dbReference>